<keyword evidence="2" id="KW-0378">Hydrolase</keyword>
<dbReference type="Proteomes" id="UP001180020">
    <property type="component" value="Unassembled WGS sequence"/>
</dbReference>
<dbReference type="InterPro" id="IPR003729">
    <property type="entry name" value="Bi_nuclease_dom"/>
</dbReference>
<comment type="caution">
    <text evidence="5">The sequence shown here is derived from an EMBL/GenBank/DDBJ whole genome shotgun (WGS) entry which is preliminary data.</text>
</comment>
<reference evidence="5" key="1">
    <citation type="journal article" date="2023" name="Nat. Commun.">
        <title>Diploid and tetraploid genomes of Acorus and the evolution of monocots.</title>
        <authorList>
            <person name="Ma L."/>
            <person name="Liu K.W."/>
            <person name="Li Z."/>
            <person name="Hsiao Y.Y."/>
            <person name="Qi Y."/>
            <person name="Fu T."/>
            <person name="Tang G.D."/>
            <person name="Zhang D."/>
            <person name="Sun W.H."/>
            <person name="Liu D.K."/>
            <person name="Li Y."/>
            <person name="Chen G.Z."/>
            <person name="Liu X.D."/>
            <person name="Liao X.Y."/>
            <person name="Jiang Y.T."/>
            <person name="Yu X."/>
            <person name="Hao Y."/>
            <person name="Huang J."/>
            <person name="Zhao X.W."/>
            <person name="Ke S."/>
            <person name="Chen Y.Y."/>
            <person name="Wu W.L."/>
            <person name="Hsu J.L."/>
            <person name="Lin Y.F."/>
            <person name="Huang M.D."/>
            <person name="Li C.Y."/>
            <person name="Huang L."/>
            <person name="Wang Z.W."/>
            <person name="Zhao X."/>
            <person name="Zhong W.Y."/>
            <person name="Peng D.H."/>
            <person name="Ahmad S."/>
            <person name="Lan S."/>
            <person name="Zhang J.S."/>
            <person name="Tsai W.C."/>
            <person name="Van de Peer Y."/>
            <person name="Liu Z.J."/>
        </authorList>
    </citation>
    <scope>NUCLEOTIDE SEQUENCE</scope>
    <source>
        <strain evidence="5">CP</strain>
    </source>
</reference>
<dbReference type="PANTHER" id="PTHR15160">
    <property type="entry name" value="VON HIPPEL-LINDAU PROTEIN"/>
    <property type="match status" value="1"/>
</dbReference>
<keyword evidence="2" id="KW-0540">Nuclease</keyword>
<dbReference type="GO" id="GO:0005634">
    <property type="term" value="C:nucleus"/>
    <property type="evidence" value="ECO:0007669"/>
    <property type="project" value="TreeGrafter"/>
</dbReference>
<evidence type="ECO:0000313" key="5">
    <source>
        <dbReference type="EMBL" id="KAK1303431.1"/>
    </source>
</evidence>
<dbReference type="Pfam" id="PF02577">
    <property type="entry name" value="BFN_dom"/>
    <property type="match status" value="1"/>
</dbReference>
<organism evidence="5 6">
    <name type="scientific">Acorus calamus</name>
    <name type="common">Sweet flag</name>
    <dbReference type="NCBI Taxonomy" id="4465"/>
    <lineage>
        <taxon>Eukaryota</taxon>
        <taxon>Viridiplantae</taxon>
        <taxon>Streptophyta</taxon>
        <taxon>Embryophyta</taxon>
        <taxon>Tracheophyta</taxon>
        <taxon>Spermatophyta</taxon>
        <taxon>Magnoliopsida</taxon>
        <taxon>Liliopsida</taxon>
        <taxon>Acoraceae</taxon>
        <taxon>Acorus</taxon>
    </lineage>
</organism>
<dbReference type="AlphaFoldDB" id="A0AAV9DR59"/>
<dbReference type="PANTHER" id="PTHR15160:SF1">
    <property type="entry name" value="VON HIPPEL-LINDAU DISEASE TUMOR SUPPRESSOR"/>
    <property type="match status" value="1"/>
</dbReference>
<dbReference type="SUPFAM" id="SSF103256">
    <property type="entry name" value="Hypothetical protein TM0160"/>
    <property type="match status" value="1"/>
</dbReference>
<evidence type="ECO:0000256" key="2">
    <source>
        <dbReference type="ARBA" id="ARBA00022722"/>
    </source>
</evidence>
<dbReference type="EMBL" id="JAUJYO010000011">
    <property type="protein sequence ID" value="KAK1303431.1"/>
    <property type="molecule type" value="Genomic_DNA"/>
</dbReference>
<dbReference type="InterPro" id="IPR001943">
    <property type="entry name" value="UVR_dom"/>
</dbReference>
<keyword evidence="6" id="KW-1185">Reference proteome</keyword>
<dbReference type="Pfam" id="PF02151">
    <property type="entry name" value="UVR"/>
    <property type="match status" value="1"/>
</dbReference>
<reference evidence="5" key="2">
    <citation type="submission" date="2023-06" db="EMBL/GenBank/DDBJ databases">
        <authorList>
            <person name="Ma L."/>
            <person name="Liu K.-W."/>
            <person name="Li Z."/>
            <person name="Hsiao Y.-Y."/>
            <person name="Qi Y."/>
            <person name="Fu T."/>
            <person name="Tang G."/>
            <person name="Zhang D."/>
            <person name="Sun W.-H."/>
            <person name="Liu D.-K."/>
            <person name="Li Y."/>
            <person name="Chen G.-Z."/>
            <person name="Liu X.-D."/>
            <person name="Liao X.-Y."/>
            <person name="Jiang Y.-T."/>
            <person name="Yu X."/>
            <person name="Hao Y."/>
            <person name="Huang J."/>
            <person name="Zhao X.-W."/>
            <person name="Ke S."/>
            <person name="Chen Y.-Y."/>
            <person name="Wu W.-L."/>
            <person name="Hsu J.-L."/>
            <person name="Lin Y.-F."/>
            <person name="Huang M.-D."/>
            <person name="Li C.-Y."/>
            <person name="Huang L."/>
            <person name="Wang Z.-W."/>
            <person name="Zhao X."/>
            <person name="Zhong W.-Y."/>
            <person name="Peng D.-H."/>
            <person name="Ahmad S."/>
            <person name="Lan S."/>
            <person name="Zhang J.-S."/>
            <person name="Tsai W.-C."/>
            <person name="Van De Peer Y."/>
            <person name="Liu Z.-J."/>
        </authorList>
    </citation>
    <scope>NUCLEOTIDE SEQUENCE</scope>
    <source>
        <strain evidence="5">CP</strain>
        <tissue evidence="5">Leaves</tissue>
    </source>
</reference>
<dbReference type="GO" id="GO:0016567">
    <property type="term" value="P:protein ubiquitination"/>
    <property type="evidence" value="ECO:0007669"/>
    <property type="project" value="TreeGrafter"/>
</dbReference>
<sequence length="318" mass="35466">MLRVQIRLSLASNPGPSSYPSSSSDPPSIVGISFSRRANLSSSSRLTIGVKRRVNPRPSFVVSCDASRRGGCPADRADDEFFEAFVLVPETVMHYNLRKQGFVEETKWSSSSQNKGSKSDINSIGHGFLRKFQSPTIFLKIACDGDVVLPIIVGEHAIDRLIEALMDDELDEHYPNQFQFVKNLVETLGYEVKMVCITERVVNTYHARIVLGKPTEDTTLTVDARPSDAINVAKRCKAPIYVSKNIVSKDAIKIVYGRWKGKNAKSVYDVSLDSAVEGPDPLAEELDLVRKLNMAIGQEKYEDAAKWRDKINKLRTSR</sequence>
<gene>
    <name evidence="5" type="primary">BBD2</name>
    <name evidence="5" type="ORF">QJS10_CPB11g02070</name>
</gene>
<evidence type="ECO:0000259" key="4">
    <source>
        <dbReference type="PROSITE" id="PS51658"/>
    </source>
</evidence>
<dbReference type="InterPro" id="IPR036104">
    <property type="entry name" value="BFN_sf"/>
</dbReference>
<protein>
    <submittedName>
        <fullName evidence="5">Bifunctional nuclease 2</fullName>
    </submittedName>
</protein>
<evidence type="ECO:0000256" key="3">
    <source>
        <dbReference type="ARBA" id="ARBA00025428"/>
    </source>
</evidence>
<dbReference type="Gene3D" id="3.10.690.10">
    <property type="entry name" value="Bifunctional nuclease domain"/>
    <property type="match status" value="1"/>
</dbReference>
<evidence type="ECO:0000256" key="1">
    <source>
        <dbReference type="ARBA" id="ARBA00009095"/>
    </source>
</evidence>
<comment type="similarity">
    <text evidence="1">Belongs to the bifunctional nuclease family.</text>
</comment>
<name>A0AAV9DR59_ACOCL</name>
<comment type="function">
    <text evidence="3">Bifunctional nuclease with both RNase and DNase activities. Involved in basal defense response. Participates in abscisic acid-derived callose deposition following infection by a necrotrophic pathogen.</text>
</comment>
<accession>A0AAV9DR59</accession>
<evidence type="ECO:0000313" key="6">
    <source>
        <dbReference type="Proteomes" id="UP001180020"/>
    </source>
</evidence>
<dbReference type="PROSITE" id="PS51658">
    <property type="entry name" value="BFN"/>
    <property type="match status" value="1"/>
</dbReference>
<dbReference type="GO" id="GO:0004518">
    <property type="term" value="F:nuclease activity"/>
    <property type="evidence" value="ECO:0007669"/>
    <property type="project" value="UniProtKB-UniRule"/>
</dbReference>
<proteinExistence type="inferred from homology"/>
<feature type="domain" description="BFN" evidence="4">
    <location>
        <begin position="116"/>
        <end position="254"/>
    </location>
</feature>
<dbReference type="GO" id="GO:0030891">
    <property type="term" value="C:VCB complex"/>
    <property type="evidence" value="ECO:0007669"/>
    <property type="project" value="TreeGrafter"/>
</dbReference>